<dbReference type="HAMAP" id="MF_00034">
    <property type="entry name" value="RuvC"/>
    <property type="match status" value="1"/>
</dbReference>
<dbReference type="EC" id="3.1.21.10" evidence="13 14"/>
<dbReference type="EMBL" id="MFUP01000013">
    <property type="protein sequence ID" value="OGI87417.1"/>
    <property type="molecule type" value="Genomic_DNA"/>
</dbReference>
<keyword evidence="11 13" id="KW-0234">DNA repair</keyword>
<dbReference type="GO" id="GO:0006281">
    <property type="term" value="P:DNA repair"/>
    <property type="evidence" value="ECO:0007669"/>
    <property type="project" value="UniProtKB-UniRule"/>
</dbReference>
<keyword evidence="5 13" id="KW-0255">Endonuclease</keyword>
<dbReference type="GO" id="GO:0005737">
    <property type="term" value="C:cytoplasm"/>
    <property type="evidence" value="ECO:0007669"/>
    <property type="project" value="UniProtKB-SubCell"/>
</dbReference>
<keyword evidence="4 13" id="KW-0479">Metal-binding</keyword>
<evidence type="ECO:0000256" key="9">
    <source>
        <dbReference type="ARBA" id="ARBA00023125"/>
    </source>
</evidence>
<dbReference type="InterPro" id="IPR002176">
    <property type="entry name" value="X-over_junc_endoDNase_RuvC"/>
</dbReference>
<comment type="cofactor">
    <cofactor evidence="13">
        <name>Mg(2+)</name>
        <dbReference type="ChEBI" id="CHEBI:18420"/>
    </cofactor>
    <text evidence="13">Binds 2 Mg(2+) ion per subunit.</text>
</comment>
<evidence type="ECO:0000256" key="3">
    <source>
        <dbReference type="ARBA" id="ARBA00022722"/>
    </source>
</evidence>
<comment type="subunit">
    <text evidence="13">Homodimer which binds Holliday junction (HJ) DNA. The HJ becomes 2-fold symmetrical on binding to RuvC with unstacked arms; it has a different conformation from HJ DNA in complex with RuvA. In the full resolvosome a probable DNA-RuvA(4)-RuvB(12)-RuvC(2) complex forms which resolves the HJ.</text>
</comment>
<dbReference type="GO" id="GO:0048476">
    <property type="term" value="C:Holliday junction resolvase complex"/>
    <property type="evidence" value="ECO:0007669"/>
    <property type="project" value="UniProtKB-UniRule"/>
</dbReference>
<dbReference type="InterPro" id="IPR012337">
    <property type="entry name" value="RNaseH-like_sf"/>
</dbReference>
<evidence type="ECO:0000313" key="16">
    <source>
        <dbReference type="Proteomes" id="UP000185809"/>
    </source>
</evidence>
<dbReference type="GO" id="GO:0003677">
    <property type="term" value="F:DNA binding"/>
    <property type="evidence" value="ECO:0007669"/>
    <property type="project" value="UniProtKB-KW"/>
</dbReference>
<keyword evidence="3 13" id="KW-0540">Nuclease</keyword>
<name>A0A1F6WZU0_9BACT</name>
<dbReference type="PRINTS" id="PR00696">
    <property type="entry name" value="RSOLVASERUVC"/>
</dbReference>
<dbReference type="PANTHER" id="PTHR30194:SF3">
    <property type="entry name" value="CROSSOVER JUNCTION ENDODEOXYRIBONUCLEASE RUVC"/>
    <property type="match status" value="1"/>
</dbReference>
<evidence type="ECO:0000256" key="4">
    <source>
        <dbReference type="ARBA" id="ARBA00022723"/>
    </source>
</evidence>
<evidence type="ECO:0000256" key="11">
    <source>
        <dbReference type="ARBA" id="ARBA00023204"/>
    </source>
</evidence>
<reference evidence="15 16" key="1">
    <citation type="journal article" date="2016" name="Nat. Commun.">
        <title>Thousands of microbial genomes shed light on interconnected biogeochemical processes in an aquifer system.</title>
        <authorList>
            <person name="Anantharaman K."/>
            <person name="Brown C.T."/>
            <person name="Hug L.A."/>
            <person name="Sharon I."/>
            <person name="Castelle C.J."/>
            <person name="Probst A.J."/>
            <person name="Thomas B.C."/>
            <person name="Singh A."/>
            <person name="Wilkins M.J."/>
            <person name="Karaoz U."/>
            <person name="Brodie E.L."/>
            <person name="Williams K.H."/>
            <person name="Hubbard S.S."/>
            <person name="Banfield J.F."/>
        </authorList>
    </citation>
    <scope>NUCLEOTIDE SEQUENCE [LARGE SCALE GENOMIC DNA]</scope>
</reference>
<evidence type="ECO:0000256" key="8">
    <source>
        <dbReference type="ARBA" id="ARBA00022842"/>
    </source>
</evidence>
<dbReference type="NCBIfam" id="NF000711">
    <property type="entry name" value="PRK00039.2-1"/>
    <property type="match status" value="1"/>
</dbReference>
<dbReference type="Pfam" id="PF02075">
    <property type="entry name" value="RuvC"/>
    <property type="match status" value="1"/>
</dbReference>
<sequence>MRILAIDPGFERVGVAILEKKDGKEKLLYSSCFKTSAKILFAKRILLIGNEINRLIKKYKPKELAIETLFFFKNKKTVMVVSEARGVIIYEAQKAKLSIFEYTPLQVKMSLTGYGKADKIQIQTMVKKIISIDKNIKSDDEIDAIAIGLTHFACQKY</sequence>
<comment type="caution">
    <text evidence="15">The sequence shown here is derived from an EMBL/GenBank/DDBJ whole genome shotgun (WGS) entry which is preliminary data.</text>
</comment>
<dbReference type="PANTHER" id="PTHR30194">
    <property type="entry name" value="CROSSOVER JUNCTION ENDODEOXYRIBONUCLEASE RUVC"/>
    <property type="match status" value="1"/>
</dbReference>
<dbReference type="InterPro" id="IPR036397">
    <property type="entry name" value="RNaseH_sf"/>
</dbReference>
<comment type="similarity">
    <text evidence="1 13">Belongs to the RuvC family.</text>
</comment>
<comment type="subcellular location">
    <subcellularLocation>
        <location evidence="13">Cytoplasm</location>
    </subcellularLocation>
</comment>
<evidence type="ECO:0000256" key="12">
    <source>
        <dbReference type="ARBA" id="ARBA00029354"/>
    </source>
</evidence>
<dbReference type="NCBIfam" id="TIGR00228">
    <property type="entry name" value="ruvC"/>
    <property type="match status" value="1"/>
</dbReference>
<keyword evidence="10 13" id="KW-0233">DNA recombination</keyword>
<organism evidence="15 16">
    <name type="scientific">Candidatus Nomurabacteria bacterium RIFCSPLOWO2_01_FULL_33_24</name>
    <dbReference type="NCBI Taxonomy" id="1801765"/>
    <lineage>
        <taxon>Bacteria</taxon>
        <taxon>Candidatus Nomuraibacteriota</taxon>
    </lineage>
</organism>
<feature type="active site" evidence="13">
    <location>
        <position position="7"/>
    </location>
</feature>
<proteinExistence type="inferred from homology"/>
<dbReference type="Proteomes" id="UP000185809">
    <property type="component" value="Unassembled WGS sequence"/>
</dbReference>
<keyword evidence="8 13" id="KW-0460">Magnesium</keyword>
<dbReference type="AlphaFoldDB" id="A0A1F6WZU0"/>
<evidence type="ECO:0000256" key="5">
    <source>
        <dbReference type="ARBA" id="ARBA00022759"/>
    </source>
</evidence>
<evidence type="ECO:0000256" key="7">
    <source>
        <dbReference type="ARBA" id="ARBA00022801"/>
    </source>
</evidence>
<dbReference type="CDD" id="cd16962">
    <property type="entry name" value="RuvC"/>
    <property type="match status" value="1"/>
</dbReference>
<evidence type="ECO:0000256" key="10">
    <source>
        <dbReference type="ARBA" id="ARBA00023172"/>
    </source>
</evidence>
<feature type="active site" evidence="13">
    <location>
        <position position="67"/>
    </location>
</feature>
<dbReference type="GO" id="GO:0000287">
    <property type="term" value="F:magnesium ion binding"/>
    <property type="evidence" value="ECO:0007669"/>
    <property type="project" value="UniProtKB-UniRule"/>
</dbReference>
<evidence type="ECO:0000313" key="15">
    <source>
        <dbReference type="EMBL" id="OGI87417.1"/>
    </source>
</evidence>
<feature type="active site" evidence="13">
    <location>
        <position position="140"/>
    </location>
</feature>
<evidence type="ECO:0000256" key="6">
    <source>
        <dbReference type="ARBA" id="ARBA00022763"/>
    </source>
</evidence>
<dbReference type="Gene3D" id="3.30.420.10">
    <property type="entry name" value="Ribonuclease H-like superfamily/Ribonuclease H"/>
    <property type="match status" value="1"/>
</dbReference>
<comment type="function">
    <text evidence="13">The RuvA-RuvB-RuvC complex processes Holliday junction (HJ) DNA during genetic recombination and DNA repair. Endonuclease that resolves HJ intermediates. Cleaves cruciform DNA by making single-stranded nicks across the HJ at symmetrical positions within the homologous arms, yielding a 5'-phosphate and a 3'-hydroxyl group; requires a central core of homology in the junction. The consensus cleavage sequence is 5'-(A/T)TT(C/G)-3'. Cleavage occurs on the 3'-side of the TT dinucleotide at the point of strand exchange. HJ branch migration catalyzed by RuvA-RuvB allows RuvC to scan DNA until it finds its consensus sequence, where it cleaves and resolves the cruciform DNA.</text>
</comment>
<feature type="binding site" evidence="13">
    <location>
        <position position="140"/>
    </location>
    <ligand>
        <name>Mg(2+)</name>
        <dbReference type="ChEBI" id="CHEBI:18420"/>
        <label>1</label>
    </ligand>
</feature>
<keyword evidence="9 13" id="KW-0238">DNA-binding</keyword>
<keyword evidence="2 13" id="KW-0963">Cytoplasm</keyword>
<dbReference type="SUPFAM" id="SSF53098">
    <property type="entry name" value="Ribonuclease H-like"/>
    <property type="match status" value="1"/>
</dbReference>
<dbReference type="GO" id="GO:0008821">
    <property type="term" value="F:crossover junction DNA endonuclease activity"/>
    <property type="evidence" value="ECO:0007669"/>
    <property type="project" value="UniProtKB-UniRule"/>
</dbReference>
<evidence type="ECO:0000256" key="1">
    <source>
        <dbReference type="ARBA" id="ARBA00009518"/>
    </source>
</evidence>
<keyword evidence="6 13" id="KW-0227">DNA damage</keyword>
<accession>A0A1F6WZU0</accession>
<protein>
    <recommendedName>
        <fullName evidence="13 14">Crossover junction endodeoxyribonuclease RuvC</fullName>
        <ecNumber evidence="13 14">3.1.21.10</ecNumber>
    </recommendedName>
    <alternativeName>
        <fullName evidence="13">Holliday junction nuclease RuvC</fullName>
    </alternativeName>
    <alternativeName>
        <fullName evidence="13">Holliday junction resolvase RuvC</fullName>
    </alternativeName>
</protein>
<dbReference type="GO" id="GO:0006310">
    <property type="term" value="P:DNA recombination"/>
    <property type="evidence" value="ECO:0007669"/>
    <property type="project" value="UniProtKB-UniRule"/>
</dbReference>
<evidence type="ECO:0000256" key="13">
    <source>
        <dbReference type="HAMAP-Rule" id="MF_00034"/>
    </source>
</evidence>
<comment type="catalytic activity">
    <reaction evidence="12 13">
        <text>Endonucleolytic cleavage at a junction such as a reciprocal single-stranded crossover between two homologous DNA duplexes (Holliday junction).</text>
        <dbReference type="EC" id="3.1.21.10"/>
    </reaction>
</comment>
<evidence type="ECO:0000256" key="2">
    <source>
        <dbReference type="ARBA" id="ARBA00022490"/>
    </source>
</evidence>
<feature type="binding site" evidence="13">
    <location>
        <position position="67"/>
    </location>
    <ligand>
        <name>Mg(2+)</name>
        <dbReference type="ChEBI" id="CHEBI:18420"/>
        <label>2</label>
    </ligand>
</feature>
<evidence type="ECO:0000256" key="14">
    <source>
        <dbReference type="NCBIfam" id="TIGR00228"/>
    </source>
</evidence>
<dbReference type="FunFam" id="3.30.420.10:FF:000002">
    <property type="entry name" value="Crossover junction endodeoxyribonuclease RuvC"/>
    <property type="match status" value="1"/>
</dbReference>
<keyword evidence="7 13" id="KW-0378">Hydrolase</keyword>
<gene>
    <name evidence="13" type="primary">ruvC</name>
    <name evidence="15" type="ORF">A2995_01570</name>
</gene>
<feature type="binding site" evidence="13">
    <location>
        <position position="7"/>
    </location>
    <ligand>
        <name>Mg(2+)</name>
        <dbReference type="ChEBI" id="CHEBI:18420"/>
        <label>1</label>
    </ligand>
</feature>